<evidence type="ECO:0000259" key="3">
    <source>
        <dbReference type="PROSITE" id="PS50930"/>
    </source>
</evidence>
<dbReference type="PROSITE" id="PS50110">
    <property type="entry name" value="RESPONSE_REGULATORY"/>
    <property type="match status" value="1"/>
</dbReference>
<evidence type="ECO:0000259" key="2">
    <source>
        <dbReference type="PROSITE" id="PS50110"/>
    </source>
</evidence>
<sequence>MLRPAQHDVLVAYCPSQTINSLARGQSVTRNYLAASPSYMINCLIIDDEPFARELLEGYIAKIPSLNLLASCEHVFDALEVLQQQKVDLVFSDINMPQVNGIEFIRSLHNPPYVIFVTAYPNYAIEGFELDALDYIVKPVSFPRFLKAVNKALTILNTRPAVAAPPAPEFLFVKEGNSLQRVLFDEIYYIEGMKDYIKIILKNRVIVTYLRMNRIENQLPADRFTRIQKSYIVKVDAIKAISGNEAELYDLREKLPIGKQHKEALLARFGL</sequence>
<keyword evidence="1" id="KW-0597">Phosphoprotein</keyword>
<dbReference type="InterPro" id="IPR007492">
    <property type="entry name" value="LytTR_DNA-bd_dom"/>
</dbReference>
<protein>
    <submittedName>
        <fullName evidence="4">Response regulator transcription factor</fullName>
    </submittedName>
</protein>
<dbReference type="PANTHER" id="PTHR37299">
    <property type="entry name" value="TRANSCRIPTIONAL REGULATOR-RELATED"/>
    <property type="match status" value="1"/>
</dbReference>
<feature type="domain" description="Response regulatory" evidence="2">
    <location>
        <begin position="42"/>
        <end position="153"/>
    </location>
</feature>
<dbReference type="Proteomes" id="UP000298284">
    <property type="component" value="Unassembled WGS sequence"/>
</dbReference>
<gene>
    <name evidence="4" type="ORF">EU557_11865</name>
</gene>
<dbReference type="InterPro" id="IPR046947">
    <property type="entry name" value="LytR-like"/>
</dbReference>
<evidence type="ECO:0000313" key="4">
    <source>
        <dbReference type="EMBL" id="TGD80523.1"/>
    </source>
</evidence>
<dbReference type="SMART" id="SM00850">
    <property type="entry name" value="LytTR"/>
    <property type="match status" value="1"/>
</dbReference>
<comment type="caution">
    <text evidence="4">The sequence shown here is derived from an EMBL/GenBank/DDBJ whole genome shotgun (WGS) entry which is preliminary data.</text>
</comment>
<dbReference type="Gene3D" id="3.40.50.2300">
    <property type="match status" value="1"/>
</dbReference>
<dbReference type="PANTHER" id="PTHR37299:SF1">
    <property type="entry name" value="STAGE 0 SPORULATION PROTEIN A HOMOLOG"/>
    <property type="match status" value="1"/>
</dbReference>
<name>A0A4Z0ML84_9BACT</name>
<evidence type="ECO:0000313" key="5">
    <source>
        <dbReference type="Proteomes" id="UP000298284"/>
    </source>
</evidence>
<dbReference type="InterPro" id="IPR011006">
    <property type="entry name" value="CheY-like_superfamily"/>
</dbReference>
<feature type="modified residue" description="4-aspartylphosphate" evidence="1">
    <location>
        <position position="93"/>
    </location>
</feature>
<keyword evidence="5" id="KW-1185">Reference proteome</keyword>
<dbReference type="EMBL" id="SRKZ01000003">
    <property type="protein sequence ID" value="TGD80523.1"/>
    <property type="molecule type" value="Genomic_DNA"/>
</dbReference>
<dbReference type="GO" id="GO:0000156">
    <property type="term" value="F:phosphorelay response regulator activity"/>
    <property type="evidence" value="ECO:0007669"/>
    <property type="project" value="InterPro"/>
</dbReference>
<accession>A0A4Z0ML84</accession>
<feature type="domain" description="HTH LytTR-type" evidence="3">
    <location>
        <begin position="171"/>
        <end position="271"/>
    </location>
</feature>
<proteinExistence type="predicted"/>
<dbReference type="PROSITE" id="PS50930">
    <property type="entry name" value="HTH_LYTTR"/>
    <property type="match status" value="1"/>
</dbReference>
<dbReference type="OrthoDB" id="1646880at2"/>
<dbReference type="SMART" id="SM00448">
    <property type="entry name" value="REC"/>
    <property type="match status" value="1"/>
</dbReference>
<evidence type="ECO:0000256" key="1">
    <source>
        <dbReference type="PROSITE-ProRule" id="PRU00169"/>
    </source>
</evidence>
<dbReference type="Gene3D" id="2.40.50.1020">
    <property type="entry name" value="LytTr DNA-binding domain"/>
    <property type="match status" value="1"/>
</dbReference>
<dbReference type="GO" id="GO:0003677">
    <property type="term" value="F:DNA binding"/>
    <property type="evidence" value="ECO:0007669"/>
    <property type="project" value="InterPro"/>
</dbReference>
<dbReference type="Pfam" id="PF00072">
    <property type="entry name" value="Response_reg"/>
    <property type="match status" value="1"/>
</dbReference>
<dbReference type="AlphaFoldDB" id="A0A4Z0ML84"/>
<reference evidence="4 5" key="1">
    <citation type="submission" date="2019-04" db="EMBL/GenBank/DDBJ databases">
        <authorList>
            <person name="Feng G."/>
            <person name="Zhang J."/>
            <person name="Zhu H."/>
        </authorList>
    </citation>
    <scope>NUCLEOTIDE SEQUENCE [LARGE SCALE GENOMIC DNA]</scope>
    <source>
        <strain evidence="4 5">JCM 19491</strain>
    </source>
</reference>
<organism evidence="4 5">
    <name type="scientific">Hymenobacter wooponensis</name>
    <dbReference type="NCBI Taxonomy" id="1525360"/>
    <lineage>
        <taxon>Bacteria</taxon>
        <taxon>Pseudomonadati</taxon>
        <taxon>Bacteroidota</taxon>
        <taxon>Cytophagia</taxon>
        <taxon>Cytophagales</taxon>
        <taxon>Hymenobacteraceae</taxon>
        <taxon>Hymenobacter</taxon>
    </lineage>
</organism>
<dbReference type="InterPro" id="IPR001789">
    <property type="entry name" value="Sig_transdc_resp-reg_receiver"/>
</dbReference>
<dbReference type="SUPFAM" id="SSF52172">
    <property type="entry name" value="CheY-like"/>
    <property type="match status" value="1"/>
</dbReference>
<dbReference type="Pfam" id="PF04397">
    <property type="entry name" value="LytTR"/>
    <property type="match status" value="1"/>
</dbReference>